<dbReference type="VEuPathDB" id="GiardiaDB:GMRT_10554"/>
<dbReference type="CDD" id="cd09864">
    <property type="entry name" value="PIN_Fcf1-like"/>
    <property type="match status" value="1"/>
</dbReference>
<dbReference type="SUPFAM" id="SSF88723">
    <property type="entry name" value="PIN domain-like"/>
    <property type="match status" value="1"/>
</dbReference>
<feature type="domain" description="PIN" evidence="7">
    <location>
        <begin position="71"/>
        <end position="171"/>
    </location>
</feature>
<proteinExistence type="inferred from homology"/>
<evidence type="ECO:0000313" key="9">
    <source>
        <dbReference type="Proteomes" id="UP000315496"/>
    </source>
</evidence>
<evidence type="ECO:0000256" key="6">
    <source>
        <dbReference type="SAM" id="MobiDB-lite"/>
    </source>
</evidence>
<sequence>MTKANRLRKLQEHFRGIKATDARTRFQEEAKEKREKEKEKEKEGGHLAPLVEERLSAERFLEYNPNLGPPYHVLVDTSFLNFTVRLRIDLINGMIDCLVAKATPYVTDCVIQELERHGRRFSVALRLTKDPRVRRLRCDHENIGYADDCLYERARASQCYIVATNDVELKQRLRRLPGVPILTALRGRYAVERLADAELV</sequence>
<evidence type="ECO:0000256" key="4">
    <source>
        <dbReference type="ARBA" id="ARBA00023242"/>
    </source>
</evidence>
<keyword evidence="9" id="KW-1185">Reference proteome</keyword>
<keyword evidence="2" id="KW-0690">Ribosome biogenesis</keyword>
<dbReference type="GO" id="GO:0006364">
    <property type="term" value="P:rRNA processing"/>
    <property type="evidence" value="ECO:0007669"/>
    <property type="project" value="UniProtKB-KW"/>
</dbReference>
<dbReference type="SMART" id="SM00670">
    <property type="entry name" value="PINc"/>
    <property type="match status" value="1"/>
</dbReference>
<dbReference type="InterPro" id="IPR006984">
    <property type="entry name" value="Fcf1/UTP23"/>
</dbReference>
<dbReference type="PANTHER" id="PTHR12416">
    <property type="entry name" value="RRNA-PROCESSING PROTEIN UTP23 HOMOLOG"/>
    <property type="match status" value="1"/>
</dbReference>
<dbReference type="Proteomes" id="UP000315496">
    <property type="component" value="Chromosome 4"/>
</dbReference>
<evidence type="ECO:0000256" key="5">
    <source>
        <dbReference type="ARBA" id="ARBA00024026"/>
    </source>
</evidence>
<name>A0A4Z1T1N6_GIAMU</name>
<keyword evidence="3" id="KW-0698">rRNA processing</keyword>
<dbReference type="InterPro" id="IPR037503">
    <property type="entry name" value="Fcf1_PIN"/>
</dbReference>
<evidence type="ECO:0000256" key="1">
    <source>
        <dbReference type="ARBA" id="ARBA00004604"/>
    </source>
</evidence>
<comment type="subcellular location">
    <subcellularLocation>
        <location evidence="1">Nucleus</location>
        <location evidence="1">Nucleolus</location>
    </subcellularLocation>
</comment>
<evidence type="ECO:0000256" key="2">
    <source>
        <dbReference type="ARBA" id="ARBA00022517"/>
    </source>
</evidence>
<dbReference type="InterPro" id="IPR029060">
    <property type="entry name" value="PIN-like_dom_sf"/>
</dbReference>
<organism evidence="8 9">
    <name type="scientific">Giardia muris</name>
    <dbReference type="NCBI Taxonomy" id="5742"/>
    <lineage>
        <taxon>Eukaryota</taxon>
        <taxon>Metamonada</taxon>
        <taxon>Diplomonadida</taxon>
        <taxon>Hexamitidae</taxon>
        <taxon>Giardiinae</taxon>
        <taxon>Giardia</taxon>
    </lineage>
</organism>
<dbReference type="EMBL" id="VDLU01000004">
    <property type="protein sequence ID" value="TNJ26867.1"/>
    <property type="molecule type" value="Genomic_DNA"/>
</dbReference>
<evidence type="ECO:0000313" key="8">
    <source>
        <dbReference type="EMBL" id="TNJ26867.1"/>
    </source>
</evidence>
<dbReference type="Gene3D" id="3.40.50.1010">
    <property type="entry name" value="5'-nuclease"/>
    <property type="match status" value="1"/>
</dbReference>
<dbReference type="OrthoDB" id="76105at2759"/>
<keyword evidence="4" id="KW-0539">Nucleus</keyword>
<protein>
    <submittedName>
        <fullName evidence="8">rRNA-processing protein Fcf1</fullName>
    </submittedName>
</protein>
<feature type="region of interest" description="Disordered" evidence="6">
    <location>
        <begin position="18"/>
        <end position="46"/>
    </location>
</feature>
<evidence type="ECO:0000256" key="3">
    <source>
        <dbReference type="ARBA" id="ARBA00022552"/>
    </source>
</evidence>
<dbReference type="FunFam" id="3.40.50.1010:FF:000080">
    <property type="entry name" value="rRNA processing Fcf1 Family Protein"/>
    <property type="match status" value="1"/>
</dbReference>
<reference evidence="8 9" key="1">
    <citation type="submission" date="2019-05" db="EMBL/GenBank/DDBJ databases">
        <title>The compact genome of Giardia muris reveals important steps in the evolution of intestinal protozoan parasites.</title>
        <authorList>
            <person name="Xu F."/>
            <person name="Jimenez-Gonzalez A."/>
            <person name="Einarsson E."/>
            <person name="Astvaldsson A."/>
            <person name="Peirasmaki D."/>
            <person name="Eckmann L."/>
            <person name="Andersson J.O."/>
            <person name="Svard S.G."/>
            <person name="Jerlstrom-Hultqvist J."/>
        </authorList>
    </citation>
    <scope>NUCLEOTIDE SEQUENCE [LARGE SCALE GENOMIC DNA]</scope>
    <source>
        <strain evidence="8 9">Roberts-Thomson</strain>
    </source>
</reference>
<dbReference type="GO" id="GO:0032040">
    <property type="term" value="C:small-subunit processome"/>
    <property type="evidence" value="ECO:0007669"/>
    <property type="project" value="InterPro"/>
</dbReference>
<dbReference type="Pfam" id="PF04900">
    <property type="entry name" value="Fcf1"/>
    <property type="match status" value="1"/>
</dbReference>
<gene>
    <name evidence="8" type="ORF">GMRT_10554</name>
</gene>
<comment type="similarity">
    <text evidence="5">Belongs to the UTP23/FCF1 family. FCF1 subfamily.</text>
</comment>
<dbReference type="AlphaFoldDB" id="A0A4Z1T1N6"/>
<evidence type="ECO:0000259" key="7">
    <source>
        <dbReference type="SMART" id="SM00670"/>
    </source>
</evidence>
<dbReference type="InterPro" id="IPR002716">
    <property type="entry name" value="PIN_dom"/>
</dbReference>
<accession>A0A4Z1T1N6</accession>
<comment type="caution">
    <text evidence="8">The sequence shown here is derived from an EMBL/GenBank/DDBJ whole genome shotgun (WGS) entry which is preliminary data.</text>
</comment>